<organism evidence="1 2">
    <name type="scientific">Enhygromyxa salina</name>
    <dbReference type="NCBI Taxonomy" id="215803"/>
    <lineage>
        <taxon>Bacteria</taxon>
        <taxon>Pseudomonadati</taxon>
        <taxon>Myxococcota</taxon>
        <taxon>Polyangia</taxon>
        <taxon>Nannocystales</taxon>
        <taxon>Nannocystaceae</taxon>
        <taxon>Enhygromyxa</taxon>
    </lineage>
</organism>
<gene>
    <name evidence="1" type="ORF">ENSA7_70070</name>
</gene>
<sequence length="149" mass="16225">MSTERVPRVAEVGRLFIIHHAEPPDLDEAKAEIDLYKVLVQRVGRAPMLMVPDKILPPMGQEVRTYYRTATTSDPGVEAMATVVGGLVGLGASIMSSIMTQIFQGQTGIPMRTIRELEEAADWLCKVADVQAKPDEIVAAVAKLRALPT</sequence>
<reference evidence="1 2" key="1">
    <citation type="submission" date="2018-03" db="EMBL/GenBank/DDBJ databases">
        <title>Draft Genome Sequences of the Obligatory Marine Myxobacteria Enhygromyxa salina SWB007.</title>
        <authorList>
            <person name="Poehlein A."/>
            <person name="Moghaddam J.A."/>
            <person name="Harms H."/>
            <person name="Alanjari M."/>
            <person name="Koenig G.M."/>
            <person name="Daniel R."/>
            <person name="Schaeberle T.F."/>
        </authorList>
    </citation>
    <scope>NUCLEOTIDE SEQUENCE [LARGE SCALE GENOMIC DNA]</scope>
    <source>
        <strain evidence="1 2">SWB007</strain>
    </source>
</reference>
<comment type="caution">
    <text evidence="1">The sequence shown here is derived from an EMBL/GenBank/DDBJ whole genome shotgun (WGS) entry which is preliminary data.</text>
</comment>
<evidence type="ECO:0000313" key="1">
    <source>
        <dbReference type="EMBL" id="PRP96193.1"/>
    </source>
</evidence>
<accession>A0A2S9XTM1</accession>
<dbReference type="RefSeq" id="WP_106093810.1">
    <property type="nucleotide sequence ID" value="NZ_PVNL01000135.1"/>
</dbReference>
<dbReference type="Proteomes" id="UP000238823">
    <property type="component" value="Unassembled WGS sequence"/>
</dbReference>
<proteinExistence type="predicted"/>
<dbReference type="OrthoDB" id="9834405at2"/>
<name>A0A2S9XTM1_9BACT</name>
<evidence type="ECO:0000313" key="2">
    <source>
        <dbReference type="Proteomes" id="UP000238823"/>
    </source>
</evidence>
<protein>
    <submittedName>
        <fullName evidence="1">Uncharacterized protein</fullName>
    </submittedName>
</protein>
<dbReference type="AlphaFoldDB" id="A0A2S9XTM1"/>
<dbReference type="EMBL" id="PVNL01000135">
    <property type="protein sequence ID" value="PRP96193.1"/>
    <property type="molecule type" value="Genomic_DNA"/>
</dbReference>